<gene>
    <name evidence="2" type="ORF">PGT21_016627</name>
</gene>
<organism evidence="2 3">
    <name type="scientific">Puccinia graminis f. sp. tritici</name>
    <dbReference type="NCBI Taxonomy" id="56615"/>
    <lineage>
        <taxon>Eukaryota</taxon>
        <taxon>Fungi</taxon>
        <taxon>Dikarya</taxon>
        <taxon>Basidiomycota</taxon>
        <taxon>Pucciniomycotina</taxon>
        <taxon>Pucciniomycetes</taxon>
        <taxon>Pucciniales</taxon>
        <taxon>Pucciniaceae</taxon>
        <taxon>Puccinia</taxon>
    </lineage>
</organism>
<keyword evidence="1" id="KW-0732">Signal</keyword>
<feature type="signal peptide" evidence="1">
    <location>
        <begin position="1"/>
        <end position="22"/>
    </location>
</feature>
<feature type="chain" id="PRO_5022800398" evidence="1">
    <location>
        <begin position="23"/>
        <end position="130"/>
    </location>
</feature>
<sequence length="130" mass="14670">MKLASLSFAISVLIATAPECSGLKTFQLGDKTITYLNVHTEETPQFSIELGSTFIKLNSYTQRPDTSPCGQPARYVMMCSSHGNITMDSNRTLKMLMRADGINPKMFLVQPWNLYDKPENYKYTDLLAYV</sequence>
<name>A0A5B0LLQ2_PUCGR</name>
<comment type="caution">
    <text evidence="2">The sequence shown here is derived from an EMBL/GenBank/DDBJ whole genome shotgun (WGS) entry which is preliminary data.</text>
</comment>
<protein>
    <submittedName>
        <fullName evidence="2">Uncharacterized protein</fullName>
    </submittedName>
</protein>
<evidence type="ECO:0000256" key="1">
    <source>
        <dbReference type="SAM" id="SignalP"/>
    </source>
</evidence>
<dbReference type="Proteomes" id="UP000324748">
    <property type="component" value="Unassembled WGS sequence"/>
</dbReference>
<evidence type="ECO:0000313" key="2">
    <source>
        <dbReference type="EMBL" id="KAA1064853.1"/>
    </source>
</evidence>
<proteinExistence type="predicted"/>
<dbReference type="EMBL" id="VSWC01000197">
    <property type="protein sequence ID" value="KAA1064853.1"/>
    <property type="molecule type" value="Genomic_DNA"/>
</dbReference>
<keyword evidence="3" id="KW-1185">Reference proteome</keyword>
<dbReference type="AlphaFoldDB" id="A0A5B0LLQ2"/>
<accession>A0A5B0LLQ2</accession>
<evidence type="ECO:0000313" key="3">
    <source>
        <dbReference type="Proteomes" id="UP000324748"/>
    </source>
</evidence>
<reference evidence="2 3" key="1">
    <citation type="submission" date="2019-05" db="EMBL/GenBank/DDBJ databases">
        <title>Emergence of the Ug99 lineage of the wheat stem rust pathogen through somatic hybridization.</title>
        <authorList>
            <person name="Li F."/>
            <person name="Upadhyaya N.M."/>
            <person name="Sperschneider J."/>
            <person name="Matny O."/>
            <person name="Nguyen-Phuc H."/>
            <person name="Mago R."/>
            <person name="Raley C."/>
            <person name="Miller M.E."/>
            <person name="Silverstein K.A.T."/>
            <person name="Henningsen E."/>
            <person name="Hirsch C.D."/>
            <person name="Visser B."/>
            <person name="Pretorius Z.A."/>
            <person name="Steffenson B.J."/>
            <person name="Schwessinger B."/>
            <person name="Dodds P.N."/>
            <person name="Figueroa M."/>
        </authorList>
    </citation>
    <scope>NUCLEOTIDE SEQUENCE [LARGE SCALE GENOMIC DNA]</scope>
    <source>
        <strain evidence="2">21-0</strain>
    </source>
</reference>